<organism evidence="2">
    <name type="scientific">hydrothermal vent metagenome</name>
    <dbReference type="NCBI Taxonomy" id="652676"/>
    <lineage>
        <taxon>unclassified sequences</taxon>
        <taxon>metagenomes</taxon>
        <taxon>ecological metagenomes</taxon>
    </lineage>
</organism>
<keyword evidence="2" id="KW-0378">Hydrolase</keyword>
<dbReference type="AlphaFoldDB" id="A0A1W1DUP0"/>
<dbReference type="Gene3D" id="3.30.428.10">
    <property type="entry name" value="HIT-like"/>
    <property type="match status" value="1"/>
</dbReference>
<dbReference type="SUPFAM" id="SSF54197">
    <property type="entry name" value="HIT-like"/>
    <property type="match status" value="1"/>
</dbReference>
<name>A0A1W1DUP0_9ZZZZ</name>
<reference evidence="2" key="1">
    <citation type="submission" date="2016-10" db="EMBL/GenBank/DDBJ databases">
        <authorList>
            <person name="de Groot N.N."/>
        </authorList>
    </citation>
    <scope>NUCLEOTIDE SEQUENCE</scope>
</reference>
<dbReference type="Pfam" id="PF01230">
    <property type="entry name" value="HIT"/>
    <property type="match status" value="1"/>
</dbReference>
<accession>A0A1W1DUP0</accession>
<dbReference type="PANTHER" id="PTHR23089">
    <property type="entry name" value="HISTIDINE TRIAD HIT PROTEIN"/>
    <property type="match status" value="1"/>
</dbReference>
<gene>
    <name evidence="2" type="ORF">MNB_SUP05-9-556</name>
</gene>
<dbReference type="GO" id="GO:0004081">
    <property type="term" value="F:bis(5'-nucleosyl)-tetraphosphatase (asymmetrical) activity"/>
    <property type="evidence" value="ECO:0007669"/>
    <property type="project" value="UniProtKB-EC"/>
</dbReference>
<dbReference type="InterPro" id="IPR001310">
    <property type="entry name" value="Histidine_triad_HIT"/>
</dbReference>
<evidence type="ECO:0000259" key="1">
    <source>
        <dbReference type="Pfam" id="PF01230"/>
    </source>
</evidence>
<dbReference type="EMBL" id="FPHX01000189">
    <property type="protein sequence ID" value="SFV85475.1"/>
    <property type="molecule type" value="Genomic_DNA"/>
</dbReference>
<protein>
    <submittedName>
        <fullName evidence="2">Bis(5'-nucleosyl)-tetraphosphatase (Asymmetrical)</fullName>
        <ecNumber evidence="2">3.6.1.17</ecNumber>
    </submittedName>
</protein>
<evidence type="ECO:0000313" key="2">
    <source>
        <dbReference type="EMBL" id="SFV85475.1"/>
    </source>
</evidence>
<dbReference type="EC" id="3.6.1.17" evidence="2"/>
<sequence>MLVGKLTLTATKIAKELGFADDGYRVVMNCNEQGGQSVYHIHLHCLGGRQLTWPPG</sequence>
<dbReference type="InterPro" id="IPR036265">
    <property type="entry name" value="HIT-like_sf"/>
</dbReference>
<feature type="domain" description="HIT" evidence="1">
    <location>
        <begin position="3"/>
        <end position="50"/>
    </location>
</feature>
<dbReference type="InterPro" id="IPR011146">
    <property type="entry name" value="HIT-like"/>
</dbReference>
<proteinExistence type="predicted"/>